<comment type="caution">
    <text evidence="2">The sequence shown here is derived from an EMBL/GenBank/DDBJ whole genome shotgun (WGS) entry which is preliminary data.</text>
</comment>
<name>A0AAD9XJ02_9ROSI</name>
<reference evidence="2" key="1">
    <citation type="journal article" date="2023" name="Plant J.">
        <title>Genome sequences and population genomics provide insights into the demographic history, inbreeding, and mutation load of two 'living fossil' tree species of Dipteronia.</title>
        <authorList>
            <person name="Feng Y."/>
            <person name="Comes H.P."/>
            <person name="Chen J."/>
            <person name="Zhu S."/>
            <person name="Lu R."/>
            <person name="Zhang X."/>
            <person name="Li P."/>
            <person name="Qiu J."/>
            <person name="Olsen K.M."/>
            <person name="Qiu Y."/>
        </authorList>
    </citation>
    <scope>NUCLEOTIDE SEQUENCE</scope>
    <source>
        <strain evidence="2">KIB01</strain>
    </source>
</reference>
<protein>
    <submittedName>
        <fullName evidence="2">Uncharacterized protein</fullName>
    </submittedName>
</protein>
<dbReference type="EMBL" id="JANJYI010000002">
    <property type="protein sequence ID" value="KAK2659888.1"/>
    <property type="molecule type" value="Genomic_DNA"/>
</dbReference>
<evidence type="ECO:0000256" key="1">
    <source>
        <dbReference type="SAM" id="MobiDB-lite"/>
    </source>
</evidence>
<accession>A0AAD9XJ02</accession>
<gene>
    <name evidence="2" type="ORF">Ddye_006421</name>
</gene>
<evidence type="ECO:0000313" key="3">
    <source>
        <dbReference type="Proteomes" id="UP001280121"/>
    </source>
</evidence>
<sequence length="77" mass="8682">MKKVMGGGAKGDTHAAEGSALAVHNSQNDSRPRKARPWCDHYKRPGHVKEKCRKIHGKPADWKPRRLELTVRVEAML</sequence>
<feature type="region of interest" description="Disordered" evidence="1">
    <location>
        <begin position="1"/>
        <end position="43"/>
    </location>
</feature>
<organism evidence="2 3">
    <name type="scientific">Dipteronia dyeriana</name>
    <dbReference type="NCBI Taxonomy" id="168575"/>
    <lineage>
        <taxon>Eukaryota</taxon>
        <taxon>Viridiplantae</taxon>
        <taxon>Streptophyta</taxon>
        <taxon>Embryophyta</taxon>
        <taxon>Tracheophyta</taxon>
        <taxon>Spermatophyta</taxon>
        <taxon>Magnoliopsida</taxon>
        <taxon>eudicotyledons</taxon>
        <taxon>Gunneridae</taxon>
        <taxon>Pentapetalae</taxon>
        <taxon>rosids</taxon>
        <taxon>malvids</taxon>
        <taxon>Sapindales</taxon>
        <taxon>Sapindaceae</taxon>
        <taxon>Hippocastanoideae</taxon>
        <taxon>Acereae</taxon>
        <taxon>Dipteronia</taxon>
    </lineage>
</organism>
<dbReference type="AlphaFoldDB" id="A0AAD9XJ02"/>
<feature type="compositionally biased region" description="Gly residues" evidence="1">
    <location>
        <begin position="1"/>
        <end position="10"/>
    </location>
</feature>
<keyword evidence="3" id="KW-1185">Reference proteome</keyword>
<evidence type="ECO:0000313" key="2">
    <source>
        <dbReference type="EMBL" id="KAK2659888.1"/>
    </source>
</evidence>
<dbReference type="Proteomes" id="UP001280121">
    <property type="component" value="Unassembled WGS sequence"/>
</dbReference>
<proteinExistence type="predicted"/>